<evidence type="ECO:0000256" key="2">
    <source>
        <dbReference type="ARBA" id="ARBA00008766"/>
    </source>
</evidence>
<dbReference type="PANTHER" id="PTHR43226:SF4">
    <property type="entry name" value="XAA-PRO AMINOPEPTIDASE 3"/>
    <property type="match status" value="1"/>
</dbReference>
<keyword evidence="4" id="KW-0378">Hydrolase</keyword>
<sequence>AFRRTMALSQGDVDESVLFAKFDFENRIHGANFLAYPPVVAGGNRANTLHYINNNQIIKVILTFDAQLNLACSK</sequence>
<dbReference type="InterPro" id="IPR000994">
    <property type="entry name" value="Pept_M24"/>
</dbReference>
<comment type="similarity">
    <text evidence="2">Belongs to the peptidase M24B family.</text>
</comment>
<feature type="non-terminal residue" evidence="7">
    <location>
        <position position="1"/>
    </location>
</feature>
<evidence type="ECO:0000259" key="6">
    <source>
        <dbReference type="Pfam" id="PF00557"/>
    </source>
</evidence>
<dbReference type="PANTHER" id="PTHR43226">
    <property type="entry name" value="XAA-PRO AMINOPEPTIDASE 3"/>
    <property type="match status" value="1"/>
</dbReference>
<comment type="caution">
    <text evidence="7">The sequence shown here is derived from an EMBL/GenBank/DDBJ whole genome shotgun (WGS) entry which is preliminary data.</text>
</comment>
<dbReference type="Pfam" id="PF00557">
    <property type="entry name" value="Peptidase_M24"/>
    <property type="match status" value="1"/>
</dbReference>
<feature type="domain" description="Peptidase M24" evidence="6">
    <location>
        <begin position="1"/>
        <end position="66"/>
    </location>
</feature>
<protein>
    <submittedName>
        <fullName evidence="7">Xaa-Pro aminopeptidase 3</fullName>
    </submittedName>
</protein>
<evidence type="ECO:0000313" key="7">
    <source>
        <dbReference type="EMBL" id="MEQ2219649.1"/>
    </source>
</evidence>
<dbReference type="Gene3D" id="3.90.230.10">
    <property type="entry name" value="Creatinase/methionine aminopeptidase superfamily"/>
    <property type="match status" value="1"/>
</dbReference>
<gene>
    <name evidence="7" type="primary">XPNPEP3_2</name>
    <name evidence="7" type="ORF">XENOCAPTIV_021262</name>
</gene>
<name>A0ABV0SGF4_9TELE</name>
<evidence type="ECO:0000256" key="5">
    <source>
        <dbReference type="ARBA" id="ARBA00023211"/>
    </source>
</evidence>
<dbReference type="EMBL" id="JAHRIN010080256">
    <property type="protein sequence ID" value="MEQ2219649.1"/>
    <property type="molecule type" value="Genomic_DNA"/>
</dbReference>
<dbReference type="InterPro" id="IPR036005">
    <property type="entry name" value="Creatinase/aminopeptidase-like"/>
</dbReference>
<evidence type="ECO:0000256" key="3">
    <source>
        <dbReference type="ARBA" id="ARBA00022723"/>
    </source>
</evidence>
<evidence type="ECO:0000256" key="4">
    <source>
        <dbReference type="ARBA" id="ARBA00022801"/>
    </source>
</evidence>
<dbReference type="Proteomes" id="UP001434883">
    <property type="component" value="Unassembled WGS sequence"/>
</dbReference>
<keyword evidence="5" id="KW-0464">Manganese</keyword>
<dbReference type="SUPFAM" id="SSF55920">
    <property type="entry name" value="Creatinase/aminopeptidase"/>
    <property type="match status" value="1"/>
</dbReference>
<organism evidence="7 8">
    <name type="scientific">Xenoophorus captivus</name>
    <dbReference type="NCBI Taxonomy" id="1517983"/>
    <lineage>
        <taxon>Eukaryota</taxon>
        <taxon>Metazoa</taxon>
        <taxon>Chordata</taxon>
        <taxon>Craniata</taxon>
        <taxon>Vertebrata</taxon>
        <taxon>Euteleostomi</taxon>
        <taxon>Actinopterygii</taxon>
        <taxon>Neopterygii</taxon>
        <taxon>Teleostei</taxon>
        <taxon>Neoteleostei</taxon>
        <taxon>Acanthomorphata</taxon>
        <taxon>Ovalentaria</taxon>
        <taxon>Atherinomorphae</taxon>
        <taxon>Cyprinodontiformes</taxon>
        <taxon>Goodeidae</taxon>
        <taxon>Xenoophorus</taxon>
    </lineage>
</organism>
<evidence type="ECO:0000256" key="1">
    <source>
        <dbReference type="ARBA" id="ARBA00001936"/>
    </source>
</evidence>
<keyword evidence="7" id="KW-0645">Protease</keyword>
<evidence type="ECO:0000313" key="8">
    <source>
        <dbReference type="Proteomes" id="UP001434883"/>
    </source>
</evidence>
<proteinExistence type="inferred from homology"/>
<accession>A0ABV0SGF4</accession>
<reference evidence="7 8" key="1">
    <citation type="submission" date="2021-06" db="EMBL/GenBank/DDBJ databases">
        <authorList>
            <person name="Palmer J.M."/>
        </authorList>
    </citation>
    <scope>NUCLEOTIDE SEQUENCE [LARGE SCALE GENOMIC DNA]</scope>
    <source>
        <strain evidence="7 8">XC_2019</strain>
        <tissue evidence="7">Muscle</tissue>
    </source>
</reference>
<dbReference type="InterPro" id="IPR052433">
    <property type="entry name" value="X-Pro_dipept-like"/>
</dbReference>
<keyword evidence="3" id="KW-0479">Metal-binding</keyword>
<keyword evidence="8" id="KW-1185">Reference proteome</keyword>
<comment type="cofactor">
    <cofactor evidence="1">
        <name>Mn(2+)</name>
        <dbReference type="ChEBI" id="CHEBI:29035"/>
    </cofactor>
</comment>
<keyword evidence="7" id="KW-0031">Aminopeptidase</keyword>
<dbReference type="GO" id="GO:0004177">
    <property type="term" value="F:aminopeptidase activity"/>
    <property type="evidence" value="ECO:0007669"/>
    <property type="project" value="UniProtKB-KW"/>
</dbReference>